<keyword evidence="2" id="KW-1185">Reference proteome</keyword>
<dbReference type="EMBL" id="AUWU02000006">
    <property type="protein sequence ID" value="KAH0571892.1"/>
    <property type="molecule type" value="Genomic_DNA"/>
</dbReference>
<dbReference type="KEGG" id="ssao:94300114"/>
<gene>
    <name evidence="1" type="ORF">SS50377_26091</name>
</gene>
<sequence>MGNCISNMETSIKDEIERNILGIYQNIAEIFPTRTQEHQCDICEYSKLITYSITSTVFEEPDNSLIEDPRTGLHSLRQSFDGVSMLETCL</sequence>
<evidence type="ECO:0000313" key="2">
    <source>
        <dbReference type="Proteomes" id="UP000018208"/>
    </source>
</evidence>
<organism evidence="1 2">
    <name type="scientific">Spironucleus salmonicida</name>
    <dbReference type="NCBI Taxonomy" id="348837"/>
    <lineage>
        <taxon>Eukaryota</taxon>
        <taxon>Metamonada</taxon>
        <taxon>Diplomonadida</taxon>
        <taxon>Hexamitidae</taxon>
        <taxon>Hexamitinae</taxon>
        <taxon>Spironucleus</taxon>
    </lineage>
</organism>
<dbReference type="AlphaFoldDB" id="A0A9P8RWK1"/>
<protein>
    <submittedName>
        <fullName evidence="1">Uncharacterized protein</fullName>
    </submittedName>
</protein>
<dbReference type="GeneID" id="94300114"/>
<name>A0A9P8RWK1_9EUKA</name>
<evidence type="ECO:0000313" key="1">
    <source>
        <dbReference type="EMBL" id="KAH0571892.1"/>
    </source>
</evidence>
<dbReference type="RefSeq" id="XP_067762665.1">
    <property type="nucleotide sequence ID" value="XM_067909909.1"/>
</dbReference>
<proteinExistence type="predicted"/>
<dbReference type="Proteomes" id="UP000018208">
    <property type="component" value="Unassembled WGS sequence"/>
</dbReference>
<comment type="caution">
    <text evidence="1">The sequence shown here is derived from an EMBL/GenBank/DDBJ whole genome shotgun (WGS) entry which is preliminary data.</text>
</comment>
<accession>A0A9P8RWK1</accession>
<reference evidence="1 2" key="1">
    <citation type="journal article" date="2014" name="PLoS Genet.">
        <title>The Genome of Spironucleus salmonicida Highlights a Fish Pathogen Adapted to Fluctuating Environments.</title>
        <authorList>
            <person name="Xu F."/>
            <person name="Jerlstrom-Hultqvist J."/>
            <person name="Einarsson E."/>
            <person name="Astvaldsson A."/>
            <person name="Svard S.G."/>
            <person name="Andersson J.O."/>
        </authorList>
    </citation>
    <scope>NUCLEOTIDE SEQUENCE [LARGE SCALE GENOMIC DNA]</scope>
    <source>
        <strain evidence="1 2">ATCC 50377</strain>
    </source>
</reference>